<evidence type="ECO:0000256" key="3">
    <source>
        <dbReference type="ARBA" id="ARBA00022980"/>
    </source>
</evidence>
<evidence type="ECO:0000259" key="9">
    <source>
        <dbReference type="SMART" id="SM00978"/>
    </source>
</evidence>
<organism evidence="10 11">
    <name type="scientific">Nezara viridula</name>
    <name type="common">Southern green stink bug</name>
    <name type="synonym">Cimex viridulus</name>
    <dbReference type="NCBI Taxonomy" id="85310"/>
    <lineage>
        <taxon>Eukaryota</taxon>
        <taxon>Metazoa</taxon>
        <taxon>Ecdysozoa</taxon>
        <taxon>Arthropoda</taxon>
        <taxon>Hexapoda</taxon>
        <taxon>Insecta</taxon>
        <taxon>Pterygota</taxon>
        <taxon>Neoptera</taxon>
        <taxon>Paraneoptera</taxon>
        <taxon>Hemiptera</taxon>
        <taxon>Heteroptera</taxon>
        <taxon>Panheteroptera</taxon>
        <taxon>Pentatomomorpha</taxon>
        <taxon>Pentatomoidea</taxon>
        <taxon>Pentatomidae</taxon>
        <taxon>Pentatominae</taxon>
        <taxon>Nezara</taxon>
    </lineage>
</organism>
<evidence type="ECO:0000256" key="7">
    <source>
        <dbReference type="ARBA" id="ARBA00039448"/>
    </source>
</evidence>
<dbReference type="GO" id="GO:1990904">
    <property type="term" value="C:ribonucleoprotein complex"/>
    <property type="evidence" value="ECO:0007669"/>
    <property type="project" value="UniProtKB-KW"/>
</dbReference>
<evidence type="ECO:0000313" key="10">
    <source>
        <dbReference type="EMBL" id="CAH1402042.1"/>
    </source>
</evidence>
<name>A0A9P0MTJ0_NEZVI</name>
<dbReference type="GO" id="GO:0005840">
    <property type="term" value="C:ribosome"/>
    <property type="evidence" value="ECO:0007669"/>
    <property type="project" value="UniProtKB-KW"/>
</dbReference>
<evidence type="ECO:0000256" key="4">
    <source>
        <dbReference type="ARBA" id="ARBA00023128"/>
    </source>
</evidence>
<dbReference type="Pfam" id="PF04280">
    <property type="entry name" value="Tim44"/>
    <property type="match status" value="1"/>
</dbReference>
<evidence type="ECO:0000256" key="6">
    <source>
        <dbReference type="ARBA" id="ARBA00038073"/>
    </source>
</evidence>
<sequence>MASLFNQFMKTAKINPAIFSKSALVFPTNCNTINRGYKHWNPKFKKLRAQKIIKVELPDPDIMNKSPEELTKEQIKKQMKERGILPSRPWNEKPVYISCTGGIFEPYVPPEGDGKVSAITTQGAKQKLEFIEKKSKSMMAIRKIRSFEEDFDIPEFINEAQQIYINSYSAMINKDRDKLIQNITERAYPEVVSNIADKTIHWEFLESIERPRIVHVRCTDVITKENIFSQITIRFHSKQKLAVYDRFGRLMHGSETLPKDVLEYVVFEKHLSNKYGRWRIHDKVIPDWMPPKEPLKKTYAIEPVPQHDSVEKAVAV</sequence>
<dbReference type="PANTHER" id="PTHR28554">
    <property type="entry name" value="39S RIBOSOMAL PROTEIN L45, MITOCHONDRIAL"/>
    <property type="match status" value="1"/>
</dbReference>
<keyword evidence="4" id="KW-0496">Mitochondrion</keyword>
<dbReference type="InterPro" id="IPR032710">
    <property type="entry name" value="NTF2-like_dom_sf"/>
</dbReference>
<keyword evidence="2" id="KW-0809">Transit peptide</keyword>
<gene>
    <name evidence="10" type="ORF">NEZAVI_LOCUS10957</name>
</gene>
<keyword evidence="11" id="KW-1185">Reference proteome</keyword>
<dbReference type="EMBL" id="OV725081">
    <property type="protein sequence ID" value="CAH1402042.1"/>
    <property type="molecule type" value="Genomic_DNA"/>
</dbReference>
<dbReference type="Gene3D" id="3.10.450.240">
    <property type="match status" value="1"/>
</dbReference>
<dbReference type="AlphaFoldDB" id="A0A9P0MTJ0"/>
<keyword evidence="5" id="KW-0687">Ribonucleoprotein</keyword>
<dbReference type="InterPro" id="IPR007379">
    <property type="entry name" value="Tim44-like_dom"/>
</dbReference>
<dbReference type="InterPro" id="IPR051975">
    <property type="entry name" value="mtLSU_mL45"/>
</dbReference>
<feature type="domain" description="Tim44-like" evidence="9">
    <location>
        <begin position="137"/>
        <end position="285"/>
    </location>
</feature>
<evidence type="ECO:0000256" key="2">
    <source>
        <dbReference type="ARBA" id="ARBA00022946"/>
    </source>
</evidence>
<protein>
    <recommendedName>
        <fullName evidence="7">Large ribosomal subunit protein mL45</fullName>
    </recommendedName>
    <alternativeName>
        <fullName evidence="8">39S ribosomal protein L45, mitochondrial</fullName>
    </alternativeName>
</protein>
<proteinExistence type="inferred from homology"/>
<evidence type="ECO:0000313" key="11">
    <source>
        <dbReference type="Proteomes" id="UP001152798"/>
    </source>
</evidence>
<evidence type="ECO:0000256" key="8">
    <source>
        <dbReference type="ARBA" id="ARBA00043031"/>
    </source>
</evidence>
<dbReference type="OrthoDB" id="19619at2759"/>
<dbReference type="SMART" id="SM00978">
    <property type="entry name" value="Tim44"/>
    <property type="match status" value="1"/>
</dbReference>
<dbReference type="Proteomes" id="UP001152798">
    <property type="component" value="Chromosome 5"/>
</dbReference>
<comment type="similarity">
    <text evidence="6">Belongs to the mitochondrion-specific ribosomal protein mL45 family.</text>
</comment>
<dbReference type="SUPFAM" id="SSF54427">
    <property type="entry name" value="NTF2-like"/>
    <property type="match status" value="1"/>
</dbReference>
<comment type="subcellular location">
    <subcellularLocation>
        <location evidence="1">Mitochondrion</location>
    </subcellularLocation>
</comment>
<accession>A0A9P0MTJ0</accession>
<dbReference type="FunFam" id="3.10.450.240:FF:000003">
    <property type="entry name" value="39S ribosomal protein L45, mitochondrial"/>
    <property type="match status" value="1"/>
</dbReference>
<evidence type="ECO:0000256" key="5">
    <source>
        <dbReference type="ARBA" id="ARBA00023274"/>
    </source>
</evidence>
<evidence type="ECO:0000256" key="1">
    <source>
        <dbReference type="ARBA" id="ARBA00004173"/>
    </source>
</evidence>
<dbReference type="GO" id="GO:0005739">
    <property type="term" value="C:mitochondrion"/>
    <property type="evidence" value="ECO:0007669"/>
    <property type="project" value="UniProtKB-SubCell"/>
</dbReference>
<dbReference type="PANTHER" id="PTHR28554:SF1">
    <property type="entry name" value="LARGE RIBOSOMAL SUBUNIT PROTEIN ML45"/>
    <property type="match status" value="1"/>
</dbReference>
<reference evidence="10" key="1">
    <citation type="submission" date="2022-01" db="EMBL/GenBank/DDBJ databases">
        <authorList>
            <person name="King R."/>
        </authorList>
    </citation>
    <scope>NUCLEOTIDE SEQUENCE</scope>
</reference>
<keyword evidence="3" id="KW-0689">Ribosomal protein</keyword>